<dbReference type="Pfam" id="PF14111">
    <property type="entry name" value="DUF4283"/>
    <property type="match status" value="1"/>
</dbReference>
<dbReference type="PANTHER" id="PTHR33116">
    <property type="entry name" value="REVERSE TRANSCRIPTASE ZINC-BINDING DOMAIN-CONTAINING PROTEIN-RELATED-RELATED"/>
    <property type="match status" value="1"/>
</dbReference>
<gene>
    <name evidence="4" type="ORF">ISN45_Aa03g029980</name>
</gene>
<dbReference type="GO" id="GO:0004523">
    <property type="term" value="F:RNA-DNA hybrid ribonuclease activity"/>
    <property type="evidence" value="ECO:0007669"/>
    <property type="project" value="InterPro"/>
</dbReference>
<evidence type="ECO:0000256" key="1">
    <source>
        <dbReference type="SAM" id="MobiDB-lite"/>
    </source>
</evidence>
<protein>
    <submittedName>
        <fullName evidence="4">Reverse transcriptase zinc-binding domain</fullName>
    </submittedName>
</protein>
<dbReference type="InterPro" id="IPR026960">
    <property type="entry name" value="RVT-Znf"/>
</dbReference>
<evidence type="ECO:0000259" key="2">
    <source>
        <dbReference type="PROSITE" id="PS50878"/>
    </source>
</evidence>
<evidence type="ECO:0000259" key="3">
    <source>
        <dbReference type="PROSITE" id="PS50879"/>
    </source>
</evidence>
<dbReference type="InterPro" id="IPR002156">
    <property type="entry name" value="RNaseH_domain"/>
</dbReference>
<dbReference type="EMBL" id="JAEFBK010000008">
    <property type="protein sequence ID" value="KAG7578837.1"/>
    <property type="molecule type" value="Genomic_DNA"/>
</dbReference>
<evidence type="ECO:0000313" key="4">
    <source>
        <dbReference type="EMBL" id="KAG7578837.1"/>
    </source>
</evidence>
<dbReference type="InterPro" id="IPR044730">
    <property type="entry name" value="RNase_H-like_dom_plant"/>
</dbReference>
<evidence type="ECO:0000313" key="5">
    <source>
        <dbReference type="Proteomes" id="UP000694240"/>
    </source>
</evidence>
<sequence>MATATEGETRVLQVGEEDATMMDIGERVRPPGDPPDVPGSWVKKVTGGSGGGMLTPEDVLDEAFVMERLRLEFPNGEEGEPVITIGEEVLTAMNGLWKRCMIVKVLGRHVSVSVLSRRLREMWKPTKAMYIMDLPRQFFMIRFESDEEYMAALTGGPWRVFGSYLLVQAWSPDFDPLRDEIATTPVWVRISNIPVNFYHRSILMGIAKSLGNPIKVDLTTLNFERARFARVCVEVNLKKPLKGSLVINGERYYVSYEGLTNICSGCGLYGHLIHACPKVVNVSPRVVQENVMAVTGPNKKTGESLKGPKTMEDGFTLVRSSGRKVNSTAEKVVFSAGCSQSNSGKKNQSLSRTKDMEIIAVSNSFGNLEVDMDLTEGMERGVMSDENKENEDTTNQLRREKSAMQGRGTLVKAGGQKTNGPVKDGIKDRKAGNNRALETNGPRPKHGKIHKPMRGLVFGASEDKLELSSSGKRLRVEKENVGRVGGAFANNGEGRSDAGNRNQSGVVSIGISVVESEGTIGISEAVGAKSGSDGSPAQARRSIRYLLKKFRVDVLAVFETHAGGDRASRICRGLGFDKSFRVDADGQSGGLWLLWRSEIGEVEIVDNSDQFIYAKITNGVEVLNLIAVYAAPSASRRSSLWGRLGDVIRGVNGPVLVGGDFNTILRLDERSGGNGRLSPDSLAFGEWINDLSLIDMGFKGKQFTWRRGKSESTTVSKRLDRVFFCAQTRLKWQEASVRHLPFLSSDHAPLYVQLSPDLALNPKRRPFRFEAAWLQHTGFKELLATSWRSDISTPEALNSLRETLCRWNREVFGDVNKRKESLMREITEVQDLLDLATTDDLLAREEALLKDFDEVLEQEEVIWVQKSREKWIVLGDRNTSFFHTSTVIRRRRNRIEMLKGDDGVWISEVNELEKVAVDYYKRLYSLEDVDEVVEKLPQEGFVTLSRDDRAGLDKPFSGDDVERAIRCMGKFKAPGPDGFQPVFYQHNWDVVGESVVRFVLEFFATGSLPPDTNDALVVLIAKVTKPERITQFRPISLCNVLFKTITKTMVERLKPVMIKLIGPAQASFIPGRLSNDNIVIVQEAVHSMRRKKGKKGWMLLKLDLEKAYDRIRWDFLEDTLIAAGLSGAWVNWIMKCVSGPTMNVLWNGERTESFKPLRGLRQGDPLSPYLFVLCMERLCHLIERSIENKKWKPISLSQGGPKLSHICFADDLILFAEASVNQIWVIRQILEKFCVASGQKVSLEKSKIFFSNNVSRELETQISTESGIKATRELGKYLGMPVLQKRINKETFGDILERVSSRLAGWKSRVLSFAGRLTLTKAVLSSIPVHSMSTILLPASTLASLDKVSRSFLWGSTPEKKKQHLVAWKRVCLPKREGGLGIRGAKNMNKALIAKVGWRMLHDKESLWARVVRSKYKVGDIHDQSWLKAKCNWSSTWRSVGTGLRDVVLPGLRWVVGDGKQTLFWMDKWLLDKPLLELVHGNLPVDAGSLKVSDMWRNDRGWVLDKILPYVPASTRLELAAVVLDNVTGARDRLSWGGSSDGKFTVSSAYGLVARSELLCPNMESFFHRVWRVVAPERVKVFFWLLGHQAIMTNVERFRRHLCDSDICQVCKGGAESGIHIVRDCPAMLGIWTRIVPRRKRREFFDKSLLEWIYGNLGDDGLVENVPWSTMFAMAVWWGWKWRCGNIFGENAKCRDRVRFVKDLAKEVALANSTITGHGTKRDRIERLIGWEVPMVGWLKLNTDGASRGNPGLATAGGALRDGDGNWCGGFAVNIGKCSAPLAELWGVYYGLYIAWEKRVSRVELEVDSEMVVGFLKTGINDSHPLSFLVRLCHGFIAKDWIVRIVHVYREANRLADGLANYAFTLPLGFHSFVTVPAELVSIVQEDKLGSTRPRRVPV</sequence>
<dbReference type="Pfam" id="PF13966">
    <property type="entry name" value="zf-RVT"/>
    <property type="match status" value="1"/>
</dbReference>
<name>A0A8T2B1H6_9BRAS</name>
<dbReference type="PANTHER" id="PTHR33116:SF70">
    <property type="entry name" value="NON-LTR RETROELEMENT REVERSE TRANSCRIPTASE-LIKE PROTEIN"/>
    <property type="match status" value="1"/>
</dbReference>
<feature type="compositionally biased region" description="Basic and acidic residues" evidence="1">
    <location>
        <begin position="383"/>
        <end position="402"/>
    </location>
</feature>
<organism evidence="4 5">
    <name type="scientific">Arabidopsis thaliana x Arabidopsis arenosa</name>
    <dbReference type="NCBI Taxonomy" id="1240361"/>
    <lineage>
        <taxon>Eukaryota</taxon>
        <taxon>Viridiplantae</taxon>
        <taxon>Streptophyta</taxon>
        <taxon>Embryophyta</taxon>
        <taxon>Tracheophyta</taxon>
        <taxon>Spermatophyta</taxon>
        <taxon>Magnoliopsida</taxon>
        <taxon>eudicotyledons</taxon>
        <taxon>Gunneridae</taxon>
        <taxon>Pentapetalae</taxon>
        <taxon>rosids</taxon>
        <taxon>malvids</taxon>
        <taxon>Brassicales</taxon>
        <taxon>Brassicaceae</taxon>
        <taxon>Camelineae</taxon>
        <taxon>Arabidopsis</taxon>
    </lineage>
</organism>
<keyword evidence="4" id="KW-0548">Nucleotidyltransferase</keyword>
<dbReference type="Proteomes" id="UP000694240">
    <property type="component" value="Chromosome 8"/>
</dbReference>
<dbReference type="InterPro" id="IPR005135">
    <property type="entry name" value="Endo/exonuclease/phosphatase"/>
</dbReference>
<dbReference type="PROSITE" id="PS50878">
    <property type="entry name" value="RT_POL"/>
    <property type="match status" value="1"/>
</dbReference>
<keyword evidence="4" id="KW-0695">RNA-directed DNA polymerase</keyword>
<dbReference type="Pfam" id="PF13456">
    <property type="entry name" value="RVT_3"/>
    <property type="match status" value="1"/>
</dbReference>
<comment type="caution">
    <text evidence="4">The sequence shown here is derived from an EMBL/GenBank/DDBJ whole genome shotgun (WGS) entry which is preliminary data.</text>
</comment>
<dbReference type="GO" id="GO:0003676">
    <property type="term" value="F:nucleic acid binding"/>
    <property type="evidence" value="ECO:0007669"/>
    <property type="project" value="InterPro"/>
</dbReference>
<accession>A0A8T2B1H6</accession>
<dbReference type="PROSITE" id="PS50879">
    <property type="entry name" value="RNASE_H_1"/>
    <property type="match status" value="1"/>
</dbReference>
<reference evidence="4 5" key="1">
    <citation type="submission" date="2020-12" db="EMBL/GenBank/DDBJ databases">
        <title>Concerted genomic and epigenomic changes stabilize Arabidopsis allopolyploids.</title>
        <authorList>
            <person name="Chen Z."/>
        </authorList>
    </citation>
    <scope>NUCLEOTIDE SEQUENCE [LARGE SCALE GENOMIC DNA]</scope>
    <source>
        <strain evidence="4">Allo738</strain>
        <tissue evidence="4">Leaf</tissue>
    </source>
</reference>
<feature type="domain" description="Reverse transcriptase" evidence="2">
    <location>
        <begin position="1001"/>
        <end position="1282"/>
    </location>
</feature>
<dbReference type="CDD" id="cd06222">
    <property type="entry name" value="RNase_H_like"/>
    <property type="match status" value="1"/>
</dbReference>
<dbReference type="InterPro" id="IPR000477">
    <property type="entry name" value="RT_dom"/>
</dbReference>
<feature type="domain" description="RNase H type-1" evidence="3">
    <location>
        <begin position="1735"/>
        <end position="1865"/>
    </location>
</feature>
<feature type="region of interest" description="Disordered" evidence="1">
    <location>
        <begin position="383"/>
        <end position="451"/>
    </location>
</feature>
<keyword evidence="4" id="KW-0808">Transferase</keyword>
<dbReference type="Pfam" id="PF00078">
    <property type="entry name" value="RVT_1"/>
    <property type="match status" value="1"/>
</dbReference>
<keyword evidence="5" id="KW-1185">Reference proteome</keyword>
<dbReference type="Pfam" id="PF03372">
    <property type="entry name" value="Exo_endo_phos"/>
    <property type="match status" value="1"/>
</dbReference>
<proteinExistence type="predicted"/>
<dbReference type="CDD" id="cd01650">
    <property type="entry name" value="RT_nLTR_like"/>
    <property type="match status" value="1"/>
</dbReference>
<dbReference type="InterPro" id="IPR025558">
    <property type="entry name" value="DUF4283"/>
</dbReference>
<dbReference type="GO" id="GO:0003964">
    <property type="term" value="F:RNA-directed DNA polymerase activity"/>
    <property type="evidence" value="ECO:0007669"/>
    <property type="project" value="UniProtKB-KW"/>
</dbReference>